<evidence type="ECO:0000256" key="5">
    <source>
        <dbReference type="ARBA" id="ARBA00022833"/>
    </source>
</evidence>
<feature type="domain" description="C2H2-type" evidence="11">
    <location>
        <begin position="651"/>
        <end position="677"/>
    </location>
</feature>
<dbReference type="GO" id="GO:0000978">
    <property type="term" value="F:RNA polymerase II cis-regulatory region sequence-specific DNA binding"/>
    <property type="evidence" value="ECO:0007669"/>
    <property type="project" value="TreeGrafter"/>
</dbReference>
<dbReference type="InterPro" id="IPR050457">
    <property type="entry name" value="ZnFinger_BTB_dom_contain"/>
</dbReference>
<keyword evidence="6" id="KW-0805">Transcription regulation</keyword>
<proteinExistence type="predicted"/>
<sequence length="677" mass="78246">MKMAVKFTNTSSRDRQVTPTLDDGTNCLATQKLSDLAARAHQSQSKLCVNNVTQKDSDDSTSNLELFHNLSSPCITSVSNYQSRLHANEREDSYICHYNKGLYDPRILKTVDPSQCILDGSKNNVFMTDKMSNFFKASNLNEKMSIVDRSFLFDSNLKNTAEFYSKLDNIEITNSQYYQEYLYDDPIYANTLENNRSFESTSYELDSVISNSNSRIHTMEEDNGTINPIFFHHTPSPNNTTSIRIITSSNRITKLRDRKLIQAIHKSLKQHNSNYLDDNDEKINTNYNGFKTLNDNQTYKLRRLSGDLTSIHIEANEIPNQQQSIQPNYTSCKYSDFPSTFSENIFRGKETQYKEATPRYNDFDSFQPEAKILREMEKERKSLETIACTQKLIDNTKQNALHIEKVEDLGNSEEIKQNVMSKQGKAKEGVEEAEDEEAREELSEVDIHGINITADCNSSDQRDVIKPQMKKVKGLKSNSQECKSQLSQDTALPKRKIVLTFKRHNKKYRQGNSIMKNKERENDCSMNNSFGKLNQIKQVSNIMEFEIDKPKLIKAEEQEQDTQEIEKDNDIVLEIFRASLKRNKDNFAKTKSSDVLLATKIPRVRAQRSNKKNPNKAKDNIYKCLQCPKEFKQRSQWKRHIDCIHLKIAKFACIKCGKAFKRSDHLKNHIRRIHGQP</sequence>
<dbReference type="KEGG" id="pkz:C5L36_0B02690"/>
<dbReference type="OrthoDB" id="6910977at2759"/>
<dbReference type="InterPro" id="IPR036236">
    <property type="entry name" value="Znf_C2H2_sf"/>
</dbReference>
<dbReference type="GO" id="GO:0005634">
    <property type="term" value="C:nucleus"/>
    <property type="evidence" value="ECO:0007669"/>
    <property type="project" value="UniProtKB-SubCell"/>
</dbReference>
<name>A0A2U9R107_PICKU</name>
<accession>A0A2U9R107</accession>
<dbReference type="Proteomes" id="UP000249293">
    <property type="component" value="Chromosome 2"/>
</dbReference>
<dbReference type="EMBL" id="CP028774">
    <property type="protein sequence ID" value="AWU75010.1"/>
    <property type="molecule type" value="Genomic_DNA"/>
</dbReference>
<gene>
    <name evidence="12" type="ORF">C5L36_0B02690</name>
</gene>
<dbReference type="RefSeq" id="XP_029320487.1">
    <property type="nucleotide sequence ID" value="XM_029464628.1"/>
</dbReference>
<dbReference type="Gene3D" id="3.30.160.60">
    <property type="entry name" value="Classic Zinc Finger"/>
    <property type="match status" value="1"/>
</dbReference>
<evidence type="ECO:0000256" key="8">
    <source>
        <dbReference type="ARBA" id="ARBA00023163"/>
    </source>
</evidence>
<feature type="domain" description="C2H2-type" evidence="11">
    <location>
        <begin position="622"/>
        <end position="645"/>
    </location>
</feature>
<dbReference type="AlphaFoldDB" id="A0A2U9R107"/>
<evidence type="ECO:0000256" key="3">
    <source>
        <dbReference type="ARBA" id="ARBA00022737"/>
    </source>
</evidence>
<keyword evidence="13" id="KW-1185">Reference proteome</keyword>
<dbReference type="SUPFAM" id="SSF57667">
    <property type="entry name" value="beta-beta-alpha zinc fingers"/>
    <property type="match status" value="1"/>
</dbReference>
<evidence type="ECO:0000256" key="2">
    <source>
        <dbReference type="ARBA" id="ARBA00022723"/>
    </source>
</evidence>
<dbReference type="PANTHER" id="PTHR46105">
    <property type="entry name" value="AGAP004733-PA"/>
    <property type="match status" value="1"/>
</dbReference>
<dbReference type="PROSITE" id="PS00028">
    <property type="entry name" value="ZINC_FINGER_C2H2_1"/>
    <property type="match status" value="1"/>
</dbReference>
<keyword evidence="8" id="KW-0804">Transcription</keyword>
<protein>
    <recommendedName>
        <fullName evidence="11">C2H2-type domain-containing protein</fullName>
    </recommendedName>
</protein>
<evidence type="ECO:0000256" key="10">
    <source>
        <dbReference type="PROSITE-ProRule" id="PRU00042"/>
    </source>
</evidence>
<evidence type="ECO:0000256" key="4">
    <source>
        <dbReference type="ARBA" id="ARBA00022771"/>
    </source>
</evidence>
<evidence type="ECO:0000256" key="1">
    <source>
        <dbReference type="ARBA" id="ARBA00004123"/>
    </source>
</evidence>
<dbReference type="GO" id="GO:0008270">
    <property type="term" value="F:zinc ion binding"/>
    <property type="evidence" value="ECO:0007669"/>
    <property type="project" value="UniProtKB-KW"/>
</dbReference>
<dbReference type="FunFam" id="3.30.160.60:FF:000100">
    <property type="entry name" value="Zinc finger 45-like"/>
    <property type="match status" value="1"/>
</dbReference>
<dbReference type="SMART" id="SM00355">
    <property type="entry name" value="ZnF_C2H2"/>
    <property type="match status" value="2"/>
</dbReference>
<keyword evidence="4 10" id="KW-0863">Zinc-finger</keyword>
<evidence type="ECO:0000313" key="13">
    <source>
        <dbReference type="Proteomes" id="UP000249293"/>
    </source>
</evidence>
<evidence type="ECO:0000256" key="7">
    <source>
        <dbReference type="ARBA" id="ARBA00023125"/>
    </source>
</evidence>
<keyword evidence="7" id="KW-0238">DNA-binding</keyword>
<evidence type="ECO:0000256" key="6">
    <source>
        <dbReference type="ARBA" id="ARBA00023015"/>
    </source>
</evidence>
<dbReference type="GO" id="GO:0000981">
    <property type="term" value="F:DNA-binding transcription factor activity, RNA polymerase II-specific"/>
    <property type="evidence" value="ECO:0007669"/>
    <property type="project" value="TreeGrafter"/>
</dbReference>
<keyword evidence="2" id="KW-0479">Metal-binding</keyword>
<reference evidence="12 13" key="1">
    <citation type="submission" date="2018-06" db="EMBL/GenBank/DDBJ databases">
        <title>Population genomics shows no distinction between pathogenic Candida krusei and environmental Pichia kudriavzevii: One species, four names.</title>
        <authorList>
            <person name="Douglass A.P."/>
            <person name="Offei B."/>
            <person name="Braun-Galleani S."/>
            <person name="Coughlan A.Y."/>
            <person name="Martos A."/>
            <person name="Ortiz-Merino R.A."/>
            <person name="Byrne K.P."/>
            <person name="Wolfe K.H."/>
        </authorList>
    </citation>
    <scope>NUCLEOTIDE SEQUENCE [LARGE SCALE GENOMIC DNA]</scope>
    <source>
        <strain evidence="12 13">CBS573</strain>
    </source>
</reference>
<keyword evidence="5" id="KW-0862">Zinc</keyword>
<evidence type="ECO:0000256" key="9">
    <source>
        <dbReference type="ARBA" id="ARBA00023242"/>
    </source>
</evidence>
<comment type="subcellular location">
    <subcellularLocation>
        <location evidence="1">Nucleus</location>
    </subcellularLocation>
</comment>
<keyword evidence="3" id="KW-0677">Repeat</keyword>
<evidence type="ECO:0000259" key="11">
    <source>
        <dbReference type="PROSITE" id="PS50157"/>
    </source>
</evidence>
<organism evidence="12 13">
    <name type="scientific">Pichia kudriavzevii</name>
    <name type="common">Yeast</name>
    <name type="synonym">Issatchenkia orientalis</name>
    <dbReference type="NCBI Taxonomy" id="4909"/>
    <lineage>
        <taxon>Eukaryota</taxon>
        <taxon>Fungi</taxon>
        <taxon>Dikarya</taxon>
        <taxon>Ascomycota</taxon>
        <taxon>Saccharomycotina</taxon>
        <taxon>Pichiomycetes</taxon>
        <taxon>Pichiales</taxon>
        <taxon>Pichiaceae</taxon>
        <taxon>Pichia</taxon>
    </lineage>
</organism>
<dbReference type="VEuPathDB" id="FungiDB:C5L36_0B02690"/>
<dbReference type="PROSITE" id="PS50157">
    <property type="entry name" value="ZINC_FINGER_C2H2_2"/>
    <property type="match status" value="2"/>
</dbReference>
<evidence type="ECO:0000313" key="12">
    <source>
        <dbReference type="EMBL" id="AWU75010.1"/>
    </source>
</evidence>
<dbReference type="InterPro" id="IPR013087">
    <property type="entry name" value="Znf_C2H2_type"/>
</dbReference>
<dbReference type="PANTHER" id="PTHR46105:SF5">
    <property type="entry name" value="ZINC FINGER AND BTB DOMAIN-CONTAINING PROTEIN 44 ISOFORM X1"/>
    <property type="match status" value="1"/>
</dbReference>
<keyword evidence="9" id="KW-0539">Nucleus</keyword>
<dbReference type="GeneID" id="40382775"/>
<dbReference type="Pfam" id="PF00096">
    <property type="entry name" value="zf-C2H2"/>
    <property type="match status" value="2"/>
</dbReference>